<evidence type="ECO:0008006" key="4">
    <source>
        <dbReference type="Google" id="ProtNLM"/>
    </source>
</evidence>
<name>A0A1X9YZ64_9BACT</name>
<dbReference type="KEGG" id="pact:CA264_21340"/>
<protein>
    <recommendedName>
        <fullName evidence="4">Membrane or secreted protein</fullName>
    </recommendedName>
</protein>
<dbReference type="AlphaFoldDB" id="A0A1X9YZ64"/>
<dbReference type="EMBL" id="CP021236">
    <property type="protein sequence ID" value="ARS38093.1"/>
    <property type="molecule type" value="Genomic_DNA"/>
</dbReference>
<sequence length="196" mass="22115">MCPDKMGLKIVQKGKNIPRSNTLYINHTLTTMKRFIQTTALLFVMAFAATGCAAQRTADASAMLQDKEKKEQIFSTILNDREMRAELMKRMMAEGDDAGMMMKYMMQGAESDTATCKMMSSMMMKNPHMMDMMMGSMMDRAEKDDAACKKMCMMMMDSDKMKGMMQQMKGKPSGSSKAKGDSHMKTHLKDKHPTTN</sequence>
<feature type="region of interest" description="Disordered" evidence="1">
    <location>
        <begin position="165"/>
        <end position="196"/>
    </location>
</feature>
<dbReference type="Proteomes" id="UP000266292">
    <property type="component" value="Plasmid unnamed"/>
</dbReference>
<dbReference type="STRING" id="709015.GCA_000472485_00076"/>
<evidence type="ECO:0000313" key="2">
    <source>
        <dbReference type="EMBL" id="ARS38093.1"/>
    </source>
</evidence>
<gene>
    <name evidence="2" type="ORF">CA264_21340</name>
</gene>
<proteinExistence type="predicted"/>
<geneLocation type="plasmid" evidence="2 3">
    <name>unnamed</name>
</geneLocation>
<evidence type="ECO:0000313" key="3">
    <source>
        <dbReference type="Proteomes" id="UP000266292"/>
    </source>
</evidence>
<reference evidence="3" key="1">
    <citation type="submission" date="2017-05" db="EMBL/GenBank/DDBJ databases">
        <authorList>
            <person name="Ray J."/>
            <person name="Price M."/>
            <person name="Deutschbauer A."/>
        </authorList>
    </citation>
    <scope>NUCLEOTIDE SEQUENCE [LARGE SCALE GENOMIC DNA]</scope>
    <source>
        <strain evidence="3">DSM 19842</strain>
        <plasmid evidence="3">unnamed</plasmid>
    </source>
</reference>
<accession>A0A1X9YZ64</accession>
<keyword evidence="3" id="KW-1185">Reference proteome</keyword>
<keyword evidence="2" id="KW-0614">Plasmid</keyword>
<organism evidence="2 3">
    <name type="scientific">Pontibacter actiniarum</name>
    <dbReference type="NCBI Taxonomy" id="323450"/>
    <lineage>
        <taxon>Bacteria</taxon>
        <taxon>Pseudomonadati</taxon>
        <taxon>Bacteroidota</taxon>
        <taxon>Cytophagia</taxon>
        <taxon>Cytophagales</taxon>
        <taxon>Hymenobacteraceae</taxon>
        <taxon>Pontibacter</taxon>
    </lineage>
</organism>
<feature type="compositionally biased region" description="Low complexity" evidence="1">
    <location>
        <begin position="165"/>
        <end position="177"/>
    </location>
</feature>
<evidence type="ECO:0000256" key="1">
    <source>
        <dbReference type="SAM" id="MobiDB-lite"/>
    </source>
</evidence>